<proteinExistence type="predicted"/>
<evidence type="ECO:0000313" key="3">
    <source>
        <dbReference type="EMBL" id="VUZ57410.1"/>
    </source>
</evidence>
<dbReference type="AlphaFoldDB" id="A0A564ZDG4"/>
<dbReference type="Proteomes" id="UP000321570">
    <property type="component" value="Unassembled WGS sequence"/>
</dbReference>
<keyword evidence="4" id="KW-1185">Reference proteome</keyword>
<organism evidence="2 4">
    <name type="scientific">Hymenolepis diminuta</name>
    <name type="common">Rat tapeworm</name>
    <dbReference type="NCBI Taxonomy" id="6216"/>
    <lineage>
        <taxon>Eukaryota</taxon>
        <taxon>Metazoa</taxon>
        <taxon>Spiralia</taxon>
        <taxon>Lophotrochozoa</taxon>
        <taxon>Platyhelminthes</taxon>
        <taxon>Cestoda</taxon>
        <taxon>Eucestoda</taxon>
        <taxon>Cyclophyllidea</taxon>
        <taxon>Hymenolepididae</taxon>
        <taxon>Hymenolepis</taxon>
    </lineage>
</organism>
<gene>
    <name evidence="1" type="ORF">WMSIL1_LOCUS14450</name>
    <name evidence="3" type="ORF">WMSIL1_LOCUS14831</name>
    <name evidence="2" type="ORF">WMSIL1_LOCUS14842</name>
</gene>
<dbReference type="EMBL" id="CABIJS010000717">
    <property type="protein sequence ID" value="VUZ57410.1"/>
    <property type="molecule type" value="Genomic_DNA"/>
</dbReference>
<evidence type="ECO:0000313" key="2">
    <source>
        <dbReference type="EMBL" id="VUZ57409.1"/>
    </source>
</evidence>
<reference evidence="2 4" key="1">
    <citation type="submission" date="2019-07" db="EMBL/GenBank/DDBJ databases">
        <authorList>
            <person name="Jastrzebski P J."/>
            <person name="Paukszto L."/>
            <person name="Jastrzebski P J."/>
        </authorList>
    </citation>
    <scope>NUCLEOTIDE SEQUENCE [LARGE SCALE GENOMIC DNA]</scope>
    <source>
        <strain evidence="2 4">WMS-il1</strain>
    </source>
</reference>
<accession>A0A564ZDG4</accession>
<name>A0A564ZDG4_HYMDI</name>
<dbReference type="EMBL" id="CABIJS010000708">
    <property type="protein sequence ID" value="VUZ56652.1"/>
    <property type="molecule type" value="Genomic_DNA"/>
</dbReference>
<sequence length="77" mass="8623">MALIFPTLKQEFINQVKALFQSKFRASTPEHHGSGVNQLATTNSRLKLSLKSSAESEEATLNTSHSRRYLVSLFSQL</sequence>
<dbReference type="EMBL" id="CABIJS010000717">
    <property type="protein sequence ID" value="VUZ57409.1"/>
    <property type="molecule type" value="Genomic_DNA"/>
</dbReference>
<protein>
    <submittedName>
        <fullName evidence="2">Uncharacterized protein</fullName>
    </submittedName>
</protein>
<evidence type="ECO:0000313" key="1">
    <source>
        <dbReference type="EMBL" id="VUZ56652.1"/>
    </source>
</evidence>
<evidence type="ECO:0000313" key="4">
    <source>
        <dbReference type="Proteomes" id="UP000321570"/>
    </source>
</evidence>